<name>A0A5B7D4M0_PORTR</name>
<keyword evidence="2" id="KW-1185">Reference proteome</keyword>
<comment type="caution">
    <text evidence="1">The sequence shown here is derived from an EMBL/GenBank/DDBJ whole genome shotgun (WGS) entry which is preliminary data.</text>
</comment>
<accession>A0A5B7D4M0</accession>
<dbReference type="Proteomes" id="UP000324222">
    <property type="component" value="Unassembled WGS sequence"/>
</dbReference>
<protein>
    <submittedName>
        <fullName evidence="1">Uncharacterized protein</fullName>
    </submittedName>
</protein>
<gene>
    <name evidence="1" type="ORF">E2C01_008435</name>
</gene>
<sequence length="193" mass="21654">MTVKRLNEALGKIKGLVMLEEMDPNVERSSTTTRRAMDALFCNTVMQKEFSKEKRQTTMLQFFKKTPVEDVLPEEDVDDPVKAVETEEAQVDDDVLDSEVDSGGECFNVCPGCGEALVLHQSLLQSWCTNQQEDHYQWVAMKGGALPVFAQHHTPTQTWGVPCITGHAGQRFSCNLVDVLKLVSGGKWHRIEK</sequence>
<reference evidence="1 2" key="1">
    <citation type="submission" date="2019-05" db="EMBL/GenBank/DDBJ databases">
        <title>Another draft genome of Portunus trituberculatus and its Hox gene families provides insights of decapod evolution.</title>
        <authorList>
            <person name="Jeong J.-H."/>
            <person name="Song I."/>
            <person name="Kim S."/>
            <person name="Choi T."/>
            <person name="Kim D."/>
            <person name="Ryu S."/>
            <person name="Kim W."/>
        </authorList>
    </citation>
    <scope>NUCLEOTIDE SEQUENCE [LARGE SCALE GENOMIC DNA]</scope>
    <source>
        <tissue evidence="1">Muscle</tissue>
    </source>
</reference>
<dbReference type="EMBL" id="VSRR010000443">
    <property type="protein sequence ID" value="MPC15636.1"/>
    <property type="molecule type" value="Genomic_DNA"/>
</dbReference>
<organism evidence="1 2">
    <name type="scientific">Portunus trituberculatus</name>
    <name type="common">Swimming crab</name>
    <name type="synonym">Neptunus trituberculatus</name>
    <dbReference type="NCBI Taxonomy" id="210409"/>
    <lineage>
        <taxon>Eukaryota</taxon>
        <taxon>Metazoa</taxon>
        <taxon>Ecdysozoa</taxon>
        <taxon>Arthropoda</taxon>
        <taxon>Crustacea</taxon>
        <taxon>Multicrustacea</taxon>
        <taxon>Malacostraca</taxon>
        <taxon>Eumalacostraca</taxon>
        <taxon>Eucarida</taxon>
        <taxon>Decapoda</taxon>
        <taxon>Pleocyemata</taxon>
        <taxon>Brachyura</taxon>
        <taxon>Eubrachyura</taxon>
        <taxon>Portunoidea</taxon>
        <taxon>Portunidae</taxon>
        <taxon>Portuninae</taxon>
        <taxon>Portunus</taxon>
    </lineage>
</organism>
<evidence type="ECO:0000313" key="1">
    <source>
        <dbReference type="EMBL" id="MPC15636.1"/>
    </source>
</evidence>
<proteinExistence type="predicted"/>
<dbReference type="AlphaFoldDB" id="A0A5B7D4M0"/>
<evidence type="ECO:0000313" key="2">
    <source>
        <dbReference type="Proteomes" id="UP000324222"/>
    </source>
</evidence>